<feature type="non-terminal residue" evidence="2">
    <location>
        <position position="153"/>
    </location>
</feature>
<evidence type="ECO:0000313" key="2">
    <source>
        <dbReference type="EMBL" id="KAF4713548.1"/>
    </source>
</evidence>
<reference evidence="2 3" key="1">
    <citation type="submission" date="2020-04" db="EMBL/GenBank/DDBJ databases">
        <title>Perkinsus olseni comparative genomics.</title>
        <authorList>
            <person name="Bogema D.R."/>
        </authorList>
    </citation>
    <scope>NUCLEOTIDE SEQUENCE [LARGE SCALE GENOMIC DNA]</scope>
    <source>
        <strain evidence="2 3">ATCC PRA-207</strain>
    </source>
</reference>
<keyword evidence="1" id="KW-0812">Transmembrane</keyword>
<dbReference type="EMBL" id="JABANO010029427">
    <property type="protein sequence ID" value="KAF4713548.1"/>
    <property type="molecule type" value="Genomic_DNA"/>
</dbReference>
<gene>
    <name evidence="2" type="ORF">FOZ63_015952</name>
</gene>
<proteinExistence type="predicted"/>
<dbReference type="Proteomes" id="UP000553632">
    <property type="component" value="Unassembled WGS sequence"/>
</dbReference>
<name>A0A7J6QYT8_PEROL</name>
<dbReference type="InterPro" id="IPR035897">
    <property type="entry name" value="Toll_tir_struct_dom_sf"/>
</dbReference>
<feature type="non-terminal residue" evidence="2">
    <location>
        <position position="1"/>
    </location>
</feature>
<keyword evidence="3" id="KW-1185">Reference proteome</keyword>
<sequence length="153" mass="16748">IDPELRAIGIGAIDQAISASRRFAVMWSASYSQRLWCVYEAGVFLNDHSGENVEIWPQCLVTHLLFWGTLSAVFVVLEELPAVQAFARDVQAAALTAKLACIADSDRDALRGKITSLYGSVRLSLIGIIAFFYPTLVANLMPVDVAEMMAIEL</sequence>
<dbReference type="SUPFAM" id="SSF52200">
    <property type="entry name" value="Toll/Interleukin receptor TIR domain"/>
    <property type="match status" value="1"/>
</dbReference>
<dbReference type="AlphaFoldDB" id="A0A7J6QYT8"/>
<keyword evidence="1" id="KW-0472">Membrane</keyword>
<comment type="caution">
    <text evidence="2">The sequence shown here is derived from an EMBL/GenBank/DDBJ whole genome shotgun (WGS) entry which is preliminary data.</text>
</comment>
<evidence type="ECO:0000313" key="3">
    <source>
        <dbReference type="Proteomes" id="UP000553632"/>
    </source>
</evidence>
<feature type="transmembrane region" description="Helical" evidence="1">
    <location>
        <begin position="121"/>
        <end position="141"/>
    </location>
</feature>
<organism evidence="2 3">
    <name type="scientific">Perkinsus olseni</name>
    <name type="common">Perkinsus atlanticus</name>
    <dbReference type="NCBI Taxonomy" id="32597"/>
    <lineage>
        <taxon>Eukaryota</taxon>
        <taxon>Sar</taxon>
        <taxon>Alveolata</taxon>
        <taxon>Perkinsozoa</taxon>
        <taxon>Perkinsea</taxon>
        <taxon>Perkinsida</taxon>
        <taxon>Perkinsidae</taxon>
        <taxon>Perkinsus</taxon>
    </lineage>
</organism>
<keyword evidence="1" id="KW-1133">Transmembrane helix</keyword>
<accession>A0A7J6QYT8</accession>
<evidence type="ECO:0000256" key="1">
    <source>
        <dbReference type="SAM" id="Phobius"/>
    </source>
</evidence>
<protein>
    <submittedName>
        <fullName evidence="2">Uncharacterized protein</fullName>
    </submittedName>
</protein>
<dbReference type="Gene3D" id="3.40.50.10140">
    <property type="entry name" value="Toll/interleukin-1 receptor homology (TIR) domain"/>
    <property type="match status" value="1"/>
</dbReference>